<keyword evidence="1 2" id="KW-0238">DNA-binding</keyword>
<reference evidence="5 6" key="1">
    <citation type="journal article" date="2022" name="Int. J. Syst. Evol. Microbiol.">
        <title>Apilactobacillus apisilvae sp. nov., Nicolia spurrieriana gen. nov. sp. nov., Bombilactobacillus folatiphilus sp. nov. and Bombilactobacillus thymidiniphilus sp. nov., four new lactic acid bacterial isolates from stingless bees Tetragonula carbonaria and Austroplebeia australis.</title>
        <authorList>
            <person name="Oliphant S.A."/>
            <person name="Watson-Haigh N.S."/>
            <person name="Sumby K.M."/>
            <person name="Gardner J."/>
            <person name="Groom S."/>
            <person name="Jiranek V."/>
        </authorList>
    </citation>
    <scope>NUCLEOTIDE SEQUENCE [LARGE SCALE GENOMIC DNA]</scope>
    <source>
        <strain evidence="5 6">SG4_A1</strain>
    </source>
</reference>
<dbReference type="InterPro" id="IPR001647">
    <property type="entry name" value="HTH_TetR"/>
</dbReference>
<organism evidence="5 6">
    <name type="scientific">Bombilactobacillus thymidiniphilus</name>
    <dbReference type="NCBI Taxonomy" id="2923363"/>
    <lineage>
        <taxon>Bacteria</taxon>
        <taxon>Bacillati</taxon>
        <taxon>Bacillota</taxon>
        <taxon>Bacilli</taxon>
        <taxon>Lactobacillales</taxon>
        <taxon>Lactobacillaceae</taxon>
        <taxon>Bombilactobacillus</taxon>
    </lineage>
</organism>
<sequence length="190" mass="22007">MTSHNRRISYTKQSLQTALIDLMQTERFDDITVKQLCVTANVNRSTFYAHYHNLLEVITDVEQQVRTYLMDSLITVQGEDGLSFYESSVLEEFLLYIKDNLKIFKVLLGDESFFYFTTDITECVINGLQPKHSFYTTMYFVCGFFGLIRYWVMAGLPDKIADISKQLSKIYLSKVHSAEIASDIQKTDII</sequence>
<protein>
    <submittedName>
        <fullName evidence="5">TetR/AcrR family transcriptional regulator</fullName>
    </submittedName>
</protein>
<keyword evidence="3" id="KW-0472">Membrane</keyword>
<dbReference type="InterPro" id="IPR039532">
    <property type="entry name" value="TetR_C_Firmicutes"/>
</dbReference>
<evidence type="ECO:0000256" key="1">
    <source>
        <dbReference type="ARBA" id="ARBA00023125"/>
    </source>
</evidence>
<dbReference type="InterPro" id="IPR050624">
    <property type="entry name" value="HTH-type_Tx_Regulator"/>
</dbReference>
<feature type="transmembrane region" description="Helical" evidence="3">
    <location>
        <begin position="134"/>
        <end position="152"/>
    </location>
</feature>
<proteinExistence type="predicted"/>
<dbReference type="PANTHER" id="PTHR43479">
    <property type="entry name" value="ACREF/ENVCD OPERON REPRESSOR-RELATED"/>
    <property type="match status" value="1"/>
</dbReference>
<dbReference type="PROSITE" id="PS50977">
    <property type="entry name" value="HTH_TETR_2"/>
    <property type="match status" value="1"/>
</dbReference>
<accession>A0ABY4PEJ1</accession>
<dbReference type="PANTHER" id="PTHR43479:SF11">
    <property type="entry name" value="ACREF_ENVCD OPERON REPRESSOR-RELATED"/>
    <property type="match status" value="1"/>
</dbReference>
<dbReference type="SUPFAM" id="SSF46689">
    <property type="entry name" value="Homeodomain-like"/>
    <property type="match status" value="1"/>
</dbReference>
<dbReference type="Gene3D" id="1.10.357.10">
    <property type="entry name" value="Tetracycline Repressor, domain 2"/>
    <property type="match status" value="1"/>
</dbReference>
<dbReference type="InterPro" id="IPR009057">
    <property type="entry name" value="Homeodomain-like_sf"/>
</dbReference>
<keyword evidence="3" id="KW-1133">Transmembrane helix</keyword>
<feature type="DNA-binding region" description="H-T-H motif" evidence="2">
    <location>
        <begin position="32"/>
        <end position="51"/>
    </location>
</feature>
<keyword evidence="6" id="KW-1185">Reference proteome</keyword>
<evidence type="ECO:0000256" key="3">
    <source>
        <dbReference type="SAM" id="Phobius"/>
    </source>
</evidence>
<evidence type="ECO:0000313" key="6">
    <source>
        <dbReference type="Proteomes" id="UP000831947"/>
    </source>
</evidence>
<dbReference type="Proteomes" id="UP000831947">
    <property type="component" value="Chromosome"/>
</dbReference>
<evidence type="ECO:0000313" key="5">
    <source>
        <dbReference type="EMBL" id="UQS84208.1"/>
    </source>
</evidence>
<evidence type="ECO:0000256" key="2">
    <source>
        <dbReference type="PROSITE-ProRule" id="PRU00335"/>
    </source>
</evidence>
<feature type="domain" description="HTH tetR-type" evidence="4">
    <location>
        <begin position="9"/>
        <end position="69"/>
    </location>
</feature>
<keyword evidence="3" id="KW-0812">Transmembrane</keyword>
<dbReference type="EMBL" id="CP093365">
    <property type="protein sequence ID" value="UQS84208.1"/>
    <property type="molecule type" value="Genomic_DNA"/>
</dbReference>
<evidence type="ECO:0000259" key="4">
    <source>
        <dbReference type="PROSITE" id="PS50977"/>
    </source>
</evidence>
<dbReference type="Pfam" id="PF14278">
    <property type="entry name" value="TetR_C_8"/>
    <property type="match status" value="1"/>
</dbReference>
<name>A0ABY4PEJ1_9LACO</name>
<dbReference type="RefSeq" id="WP_249513392.1">
    <property type="nucleotide sequence ID" value="NZ_CP093365.1"/>
</dbReference>
<gene>
    <name evidence="5" type="ORF">MOO47_03395</name>
</gene>